<gene>
    <name evidence="1" type="ORF">M9H77_07215</name>
</gene>
<comment type="caution">
    <text evidence="1">The sequence shown here is derived from an EMBL/GenBank/DDBJ whole genome shotgun (WGS) entry which is preliminary data.</text>
</comment>
<evidence type="ECO:0000313" key="2">
    <source>
        <dbReference type="Proteomes" id="UP001060085"/>
    </source>
</evidence>
<reference evidence="2" key="1">
    <citation type="journal article" date="2023" name="Nat. Plants">
        <title>Single-cell RNA sequencing provides a high-resolution roadmap for understanding the multicellular compartmentation of specialized metabolism.</title>
        <authorList>
            <person name="Sun S."/>
            <person name="Shen X."/>
            <person name="Li Y."/>
            <person name="Li Y."/>
            <person name="Wang S."/>
            <person name="Li R."/>
            <person name="Zhang H."/>
            <person name="Shen G."/>
            <person name="Guo B."/>
            <person name="Wei J."/>
            <person name="Xu J."/>
            <person name="St-Pierre B."/>
            <person name="Chen S."/>
            <person name="Sun C."/>
        </authorList>
    </citation>
    <scope>NUCLEOTIDE SEQUENCE [LARGE SCALE GENOMIC DNA]</scope>
</reference>
<dbReference type="EMBL" id="CM044702">
    <property type="protein sequence ID" value="KAI5676265.1"/>
    <property type="molecule type" value="Genomic_DNA"/>
</dbReference>
<protein>
    <submittedName>
        <fullName evidence="1">Uncharacterized protein</fullName>
    </submittedName>
</protein>
<proteinExistence type="predicted"/>
<name>A0ACC0BUA8_CATRO</name>
<organism evidence="1 2">
    <name type="scientific">Catharanthus roseus</name>
    <name type="common">Madagascar periwinkle</name>
    <name type="synonym">Vinca rosea</name>
    <dbReference type="NCBI Taxonomy" id="4058"/>
    <lineage>
        <taxon>Eukaryota</taxon>
        <taxon>Viridiplantae</taxon>
        <taxon>Streptophyta</taxon>
        <taxon>Embryophyta</taxon>
        <taxon>Tracheophyta</taxon>
        <taxon>Spermatophyta</taxon>
        <taxon>Magnoliopsida</taxon>
        <taxon>eudicotyledons</taxon>
        <taxon>Gunneridae</taxon>
        <taxon>Pentapetalae</taxon>
        <taxon>asterids</taxon>
        <taxon>lamiids</taxon>
        <taxon>Gentianales</taxon>
        <taxon>Apocynaceae</taxon>
        <taxon>Rauvolfioideae</taxon>
        <taxon>Vinceae</taxon>
        <taxon>Catharanthinae</taxon>
        <taxon>Catharanthus</taxon>
    </lineage>
</organism>
<accession>A0ACC0BUA8</accession>
<evidence type="ECO:0000313" key="1">
    <source>
        <dbReference type="EMBL" id="KAI5676265.1"/>
    </source>
</evidence>
<sequence length="241" mass="28415">MEKFMESSMGEMSTKVDELSQTQDVVDRKVIDHEKKHMCTFLKEENLREEKVKSDKKMSHQKEESALESELVNNSNNHFLACFSPIMQKFEAQNMENTGSLGYKLYKTIRNLMVNIFTCELALDIDHMLKCSSSCAYFEKQLLVSVARIKPYYYDLDFLYDNLFFDLLVGNFLSSCASMWSKIHIFFRSFVKSGYDDRVSWFPWSLRDFDGFIPSIQFLCFVNNQIKYPHDEQKVLIVDEF</sequence>
<keyword evidence="2" id="KW-1185">Reference proteome</keyword>
<dbReference type="Proteomes" id="UP001060085">
    <property type="component" value="Linkage Group LG02"/>
</dbReference>